<dbReference type="Proteomes" id="UP000015106">
    <property type="component" value="Chromosome 2"/>
</dbReference>
<evidence type="ECO:0000313" key="2">
    <source>
        <dbReference type="Proteomes" id="UP000015106"/>
    </source>
</evidence>
<dbReference type="Gramene" id="TuG1812G0200006040.01.T05">
    <property type="protein sequence ID" value="TuG1812G0200006040.01.T05.cds281221"/>
    <property type="gene ID" value="TuG1812G0200006040.01"/>
</dbReference>
<dbReference type="EnsemblPlants" id="TuG1812G0200006040.01.T05">
    <property type="protein sequence ID" value="TuG1812G0200006040.01.T05.cds281221"/>
    <property type="gene ID" value="TuG1812G0200006040.01"/>
</dbReference>
<accession>A0A8R7PM22</accession>
<reference evidence="2" key="1">
    <citation type="journal article" date="2013" name="Nature">
        <title>Draft genome of the wheat A-genome progenitor Triticum urartu.</title>
        <authorList>
            <person name="Ling H.Q."/>
            <person name="Zhao S."/>
            <person name="Liu D."/>
            <person name="Wang J."/>
            <person name="Sun H."/>
            <person name="Zhang C."/>
            <person name="Fan H."/>
            <person name="Li D."/>
            <person name="Dong L."/>
            <person name="Tao Y."/>
            <person name="Gao C."/>
            <person name="Wu H."/>
            <person name="Li Y."/>
            <person name="Cui Y."/>
            <person name="Guo X."/>
            <person name="Zheng S."/>
            <person name="Wang B."/>
            <person name="Yu K."/>
            <person name="Liang Q."/>
            <person name="Yang W."/>
            <person name="Lou X."/>
            <person name="Chen J."/>
            <person name="Feng M."/>
            <person name="Jian J."/>
            <person name="Zhang X."/>
            <person name="Luo G."/>
            <person name="Jiang Y."/>
            <person name="Liu J."/>
            <person name="Wang Z."/>
            <person name="Sha Y."/>
            <person name="Zhang B."/>
            <person name="Wu H."/>
            <person name="Tang D."/>
            <person name="Shen Q."/>
            <person name="Xue P."/>
            <person name="Zou S."/>
            <person name="Wang X."/>
            <person name="Liu X."/>
            <person name="Wang F."/>
            <person name="Yang Y."/>
            <person name="An X."/>
            <person name="Dong Z."/>
            <person name="Zhang K."/>
            <person name="Zhang X."/>
            <person name="Luo M.C."/>
            <person name="Dvorak J."/>
            <person name="Tong Y."/>
            <person name="Wang J."/>
            <person name="Yang H."/>
            <person name="Li Z."/>
            <person name="Wang D."/>
            <person name="Zhang A."/>
            <person name="Wang J."/>
        </authorList>
    </citation>
    <scope>NUCLEOTIDE SEQUENCE</scope>
    <source>
        <strain evidence="2">cv. G1812</strain>
    </source>
</reference>
<keyword evidence="2" id="KW-1185">Reference proteome</keyword>
<evidence type="ECO:0000313" key="1">
    <source>
        <dbReference type="EnsemblPlants" id="TuG1812G0200006040.01.T05.cds281221"/>
    </source>
</evidence>
<dbReference type="AlphaFoldDB" id="A0A8R7PM22"/>
<protein>
    <submittedName>
        <fullName evidence="1">Uncharacterized protein</fullName>
    </submittedName>
</protein>
<gene>
    <name evidence="1" type="primary">LOC125540334</name>
</gene>
<organism evidence="1 2">
    <name type="scientific">Triticum urartu</name>
    <name type="common">Red wild einkorn</name>
    <name type="synonym">Crithodium urartu</name>
    <dbReference type="NCBI Taxonomy" id="4572"/>
    <lineage>
        <taxon>Eukaryota</taxon>
        <taxon>Viridiplantae</taxon>
        <taxon>Streptophyta</taxon>
        <taxon>Embryophyta</taxon>
        <taxon>Tracheophyta</taxon>
        <taxon>Spermatophyta</taxon>
        <taxon>Magnoliopsida</taxon>
        <taxon>Liliopsida</taxon>
        <taxon>Poales</taxon>
        <taxon>Poaceae</taxon>
        <taxon>BOP clade</taxon>
        <taxon>Pooideae</taxon>
        <taxon>Triticodae</taxon>
        <taxon>Triticeae</taxon>
        <taxon>Triticinae</taxon>
        <taxon>Triticum</taxon>
    </lineage>
</organism>
<reference evidence="1" key="3">
    <citation type="submission" date="2022-06" db="UniProtKB">
        <authorList>
            <consortium name="EnsemblPlants"/>
        </authorList>
    </citation>
    <scope>IDENTIFICATION</scope>
</reference>
<name>A0A8R7PM22_TRIUA</name>
<sequence>FFYASSVIWMILTALVCFCSRQQLGLLIFFVRCLE</sequence>
<proteinExistence type="predicted"/>
<reference evidence="1" key="2">
    <citation type="submission" date="2018-03" db="EMBL/GenBank/DDBJ databases">
        <title>The Triticum urartu genome reveals the dynamic nature of wheat genome evolution.</title>
        <authorList>
            <person name="Ling H."/>
            <person name="Ma B."/>
            <person name="Shi X."/>
            <person name="Liu H."/>
            <person name="Dong L."/>
            <person name="Sun H."/>
            <person name="Cao Y."/>
            <person name="Gao Q."/>
            <person name="Zheng S."/>
            <person name="Li Y."/>
            <person name="Yu Y."/>
            <person name="Du H."/>
            <person name="Qi M."/>
            <person name="Li Y."/>
            <person name="Yu H."/>
            <person name="Cui Y."/>
            <person name="Wang N."/>
            <person name="Chen C."/>
            <person name="Wu H."/>
            <person name="Zhao Y."/>
            <person name="Zhang J."/>
            <person name="Li Y."/>
            <person name="Zhou W."/>
            <person name="Zhang B."/>
            <person name="Hu W."/>
            <person name="Eijk M."/>
            <person name="Tang J."/>
            <person name="Witsenboer H."/>
            <person name="Zhao S."/>
            <person name="Li Z."/>
            <person name="Zhang A."/>
            <person name="Wang D."/>
            <person name="Liang C."/>
        </authorList>
    </citation>
    <scope>NUCLEOTIDE SEQUENCE [LARGE SCALE GENOMIC DNA]</scope>
    <source>
        <strain evidence="1">cv. G1812</strain>
    </source>
</reference>